<reference evidence="3 4" key="1">
    <citation type="submission" date="2023-12" db="EMBL/GenBank/DDBJ databases">
        <title>A high-quality genome assembly for Dillenia turbinata (Dilleniales).</title>
        <authorList>
            <person name="Chanderbali A."/>
        </authorList>
    </citation>
    <scope>NUCLEOTIDE SEQUENCE [LARGE SCALE GENOMIC DNA]</scope>
    <source>
        <strain evidence="3">LSX21</strain>
        <tissue evidence="3">Leaf</tissue>
    </source>
</reference>
<dbReference type="PANTHER" id="PTHR33701">
    <property type="entry name" value="TRANSMEMBRANE PROTEIN"/>
    <property type="match status" value="1"/>
</dbReference>
<keyword evidence="1" id="KW-0175">Coiled coil</keyword>
<evidence type="ECO:0000313" key="4">
    <source>
        <dbReference type="Proteomes" id="UP001370490"/>
    </source>
</evidence>
<evidence type="ECO:0000313" key="3">
    <source>
        <dbReference type="EMBL" id="KAK6929091.1"/>
    </source>
</evidence>
<proteinExistence type="predicted"/>
<dbReference type="PANTHER" id="PTHR33701:SF3">
    <property type="entry name" value="TRANSCRIPTIONAL REGULATOR ATRX"/>
    <property type="match status" value="1"/>
</dbReference>
<feature type="coiled-coil region" evidence="1">
    <location>
        <begin position="37"/>
        <end position="71"/>
    </location>
</feature>
<sequence length="324" mass="36692">MAGSINDNQRKTTDMEDSNAMTIEFLRARLLSERSVSRTARQRADELAKRVLELEEQLRIVSLQRKKAEKATADVLAILENHGLSDFSEEFDSSSDQEGMTECESKFGDKATKYGENCKELKAGRNEVEDFSCSERDSSSLPGRSLSWRSNGSARSRERKYTESSACRRSSFSPVGSSPKHQTGKSCRQIKRREIRLANEDAKIETVLDSQGNEVASPLEYPSNCCDDKAQNCTVASQNQEVDATLKVLESAADYLECQRKVTDEEMERVLEQQAQLIGQYEAEEKAQREWEEKFKENNGSTPKAKLHPTYLNQRMPKSLQFLT</sequence>
<gene>
    <name evidence="3" type="ORF">RJ641_005296</name>
</gene>
<protein>
    <submittedName>
        <fullName evidence="3">Uncharacterized protein</fullName>
    </submittedName>
</protein>
<evidence type="ECO:0000256" key="1">
    <source>
        <dbReference type="SAM" id="Coils"/>
    </source>
</evidence>
<keyword evidence="4" id="KW-1185">Reference proteome</keyword>
<evidence type="ECO:0000256" key="2">
    <source>
        <dbReference type="SAM" id="MobiDB-lite"/>
    </source>
</evidence>
<dbReference type="EMBL" id="JBAMMX010000013">
    <property type="protein sequence ID" value="KAK6929091.1"/>
    <property type="molecule type" value="Genomic_DNA"/>
</dbReference>
<feature type="compositionally biased region" description="Polar residues" evidence="2">
    <location>
        <begin position="139"/>
        <end position="154"/>
    </location>
</feature>
<name>A0AAN8VFP0_9MAGN</name>
<feature type="compositionally biased region" description="Polar residues" evidence="2">
    <location>
        <begin position="163"/>
        <end position="186"/>
    </location>
</feature>
<feature type="region of interest" description="Disordered" evidence="2">
    <location>
        <begin position="132"/>
        <end position="190"/>
    </location>
</feature>
<accession>A0AAN8VFP0</accession>
<dbReference type="AlphaFoldDB" id="A0AAN8VFP0"/>
<dbReference type="Proteomes" id="UP001370490">
    <property type="component" value="Unassembled WGS sequence"/>
</dbReference>
<organism evidence="3 4">
    <name type="scientific">Dillenia turbinata</name>
    <dbReference type="NCBI Taxonomy" id="194707"/>
    <lineage>
        <taxon>Eukaryota</taxon>
        <taxon>Viridiplantae</taxon>
        <taxon>Streptophyta</taxon>
        <taxon>Embryophyta</taxon>
        <taxon>Tracheophyta</taxon>
        <taxon>Spermatophyta</taxon>
        <taxon>Magnoliopsida</taxon>
        <taxon>eudicotyledons</taxon>
        <taxon>Gunneridae</taxon>
        <taxon>Pentapetalae</taxon>
        <taxon>Dilleniales</taxon>
        <taxon>Dilleniaceae</taxon>
        <taxon>Dillenia</taxon>
    </lineage>
</organism>
<feature type="region of interest" description="Disordered" evidence="2">
    <location>
        <begin position="289"/>
        <end position="324"/>
    </location>
</feature>
<comment type="caution">
    <text evidence="3">The sequence shown here is derived from an EMBL/GenBank/DDBJ whole genome shotgun (WGS) entry which is preliminary data.</text>
</comment>